<dbReference type="HOGENOM" id="CLU_721910_0_0_1"/>
<dbReference type="RefSeq" id="XP_003029748.1">
    <property type="nucleotide sequence ID" value="XM_003029702.1"/>
</dbReference>
<dbReference type="VEuPathDB" id="FungiDB:SCHCODRAFT_02703782"/>
<feature type="compositionally biased region" description="Basic and acidic residues" evidence="1">
    <location>
        <begin position="305"/>
        <end position="335"/>
    </location>
</feature>
<feature type="compositionally biased region" description="Polar residues" evidence="1">
    <location>
        <begin position="273"/>
        <end position="300"/>
    </location>
</feature>
<sequence length="383" mass="42151">MAACTAHKKSRSLSLRVDTRPSPLPCTEPYTPSQSERLLRDIASRDRAAQSPRMRAREEIQRDQSRSPFEARDSAAGSYLFCTSLAPPATISDADSRASSSTRRPSSRARTYRSGSESTASLGPRTQDGIDIRARLERMLLEDCCGPEDRPQCSRSRPSTPRVPQVIGRPLTPDVSATTFSTRGGAYLYNTERPSRVNTPTPDRYRPLQQHSLPLPVRQSVAAPAPRRFTTGSRRLPDHCPTSPLAHATFASPIPDADEHGYMMYASPPGSTPPSVASSKHSTPASSAVQTPHSSTSSLEQDPASVHREPSVERLPKRGLYESARRRPGFDADEASRRLASVEGYVSFQSVEGLGAPPDCANEEQEEESSKRMIQAQPWRWLW</sequence>
<name>D8QC09_SCHCM</name>
<dbReference type="Proteomes" id="UP000007431">
    <property type="component" value="Unassembled WGS sequence"/>
</dbReference>
<proteinExistence type="predicted"/>
<feature type="compositionally biased region" description="Basic and acidic residues" evidence="1">
    <location>
        <begin position="55"/>
        <end position="72"/>
    </location>
</feature>
<protein>
    <submittedName>
        <fullName evidence="2">Uncharacterized protein</fullName>
    </submittedName>
</protein>
<keyword evidence="3" id="KW-1185">Reference proteome</keyword>
<feature type="region of interest" description="Disordered" evidence="1">
    <location>
        <begin position="89"/>
        <end position="129"/>
    </location>
</feature>
<feature type="region of interest" description="Disordered" evidence="1">
    <location>
        <begin position="350"/>
        <end position="383"/>
    </location>
</feature>
<feature type="compositionally biased region" description="Basic and acidic residues" evidence="1">
    <location>
        <begin position="37"/>
        <end position="48"/>
    </location>
</feature>
<dbReference type="EMBL" id="GL377309">
    <property type="protein sequence ID" value="EFI94845.1"/>
    <property type="molecule type" value="Genomic_DNA"/>
</dbReference>
<feature type="region of interest" description="Disordered" evidence="1">
    <location>
        <begin position="146"/>
        <end position="173"/>
    </location>
</feature>
<accession>D8QC09</accession>
<dbReference type="GeneID" id="9594104"/>
<dbReference type="OrthoDB" id="3067719at2759"/>
<gene>
    <name evidence="2" type="ORF">SCHCODRAFT_257982</name>
</gene>
<evidence type="ECO:0000313" key="2">
    <source>
        <dbReference type="EMBL" id="EFI94845.1"/>
    </source>
</evidence>
<feature type="region of interest" description="Disordered" evidence="1">
    <location>
        <begin position="1"/>
        <end position="72"/>
    </location>
</feature>
<dbReference type="KEGG" id="scm:SCHCO_02703782"/>
<evidence type="ECO:0000256" key="1">
    <source>
        <dbReference type="SAM" id="MobiDB-lite"/>
    </source>
</evidence>
<feature type="region of interest" description="Disordered" evidence="1">
    <location>
        <begin position="229"/>
        <end position="335"/>
    </location>
</feature>
<organism evidence="3">
    <name type="scientific">Schizophyllum commune (strain H4-8 / FGSC 9210)</name>
    <name type="common">Split gill fungus</name>
    <dbReference type="NCBI Taxonomy" id="578458"/>
    <lineage>
        <taxon>Eukaryota</taxon>
        <taxon>Fungi</taxon>
        <taxon>Dikarya</taxon>
        <taxon>Basidiomycota</taxon>
        <taxon>Agaricomycotina</taxon>
        <taxon>Agaricomycetes</taxon>
        <taxon>Agaricomycetidae</taxon>
        <taxon>Agaricales</taxon>
        <taxon>Schizophyllaceae</taxon>
        <taxon>Schizophyllum</taxon>
    </lineage>
</organism>
<reference evidence="2 3" key="1">
    <citation type="journal article" date="2010" name="Nat. Biotechnol.">
        <title>Genome sequence of the model mushroom Schizophyllum commune.</title>
        <authorList>
            <person name="Ohm R.A."/>
            <person name="de Jong J.F."/>
            <person name="Lugones L.G."/>
            <person name="Aerts A."/>
            <person name="Kothe E."/>
            <person name="Stajich J.E."/>
            <person name="de Vries R.P."/>
            <person name="Record E."/>
            <person name="Levasseur A."/>
            <person name="Baker S.E."/>
            <person name="Bartholomew K.A."/>
            <person name="Coutinho P.M."/>
            <person name="Erdmann S."/>
            <person name="Fowler T.J."/>
            <person name="Gathman A.C."/>
            <person name="Lombard V."/>
            <person name="Henrissat B."/>
            <person name="Knabe N."/>
            <person name="Kuees U."/>
            <person name="Lilly W.W."/>
            <person name="Lindquist E."/>
            <person name="Lucas S."/>
            <person name="Magnuson J.K."/>
            <person name="Piumi F."/>
            <person name="Raudaskoski M."/>
            <person name="Salamov A."/>
            <person name="Schmutz J."/>
            <person name="Schwarze F.W.M.R."/>
            <person name="vanKuyk P.A."/>
            <person name="Horton J.S."/>
            <person name="Grigoriev I.V."/>
            <person name="Woesten H.A.B."/>
        </authorList>
    </citation>
    <scope>NUCLEOTIDE SEQUENCE [LARGE SCALE GENOMIC DNA]</scope>
    <source>
        <strain evidence="3">H4-8 / FGSC 9210</strain>
    </source>
</reference>
<evidence type="ECO:0000313" key="3">
    <source>
        <dbReference type="Proteomes" id="UP000007431"/>
    </source>
</evidence>
<feature type="compositionally biased region" description="Basic residues" evidence="1">
    <location>
        <begin position="1"/>
        <end position="11"/>
    </location>
</feature>
<dbReference type="AlphaFoldDB" id="D8QC09"/>
<dbReference type="InParanoid" id="D8QC09"/>